<dbReference type="Pfam" id="PF01590">
    <property type="entry name" value="GAF"/>
    <property type="match status" value="1"/>
</dbReference>
<reference evidence="2 3" key="1">
    <citation type="submission" date="2009-05" db="EMBL/GenBank/DDBJ databases">
        <title>The draft genome of Acidovorax delafieldii 2AN.</title>
        <authorList>
            <consortium name="US DOE Joint Genome Institute (JGI-PGF)"/>
            <person name="Lucas S."/>
            <person name="Copeland A."/>
            <person name="Lapidus A."/>
            <person name="Glavina del Rio T."/>
            <person name="Tice H."/>
            <person name="Bruce D."/>
            <person name="Goodwin L."/>
            <person name="Pitluck S."/>
            <person name="Larimer F."/>
            <person name="Land M.L."/>
            <person name="Hauser L."/>
            <person name="Shelobolina E.S."/>
            <person name="Picardal F."/>
            <person name="Roden E."/>
            <person name="Emerson D."/>
        </authorList>
    </citation>
    <scope>NUCLEOTIDE SEQUENCE [LARGE SCALE GENOMIC DNA]</scope>
    <source>
        <strain evidence="2 3">2AN</strain>
    </source>
</reference>
<feature type="non-terminal residue" evidence="2">
    <location>
        <position position="1"/>
    </location>
</feature>
<dbReference type="SUPFAM" id="SSF55781">
    <property type="entry name" value="GAF domain-like"/>
    <property type="match status" value="1"/>
</dbReference>
<protein>
    <submittedName>
        <fullName evidence="2">DNA-binding transcriptional activator MhpR</fullName>
    </submittedName>
</protein>
<dbReference type="AlphaFoldDB" id="C5T970"/>
<dbReference type="Gene3D" id="3.30.450.40">
    <property type="match status" value="1"/>
</dbReference>
<dbReference type="EMBL" id="ACQT01000177">
    <property type="protein sequence ID" value="EER58984.1"/>
    <property type="molecule type" value="Genomic_DNA"/>
</dbReference>
<keyword evidence="2" id="KW-0238">DNA-binding</keyword>
<comment type="caution">
    <text evidence="2">The sequence shown here is derived from an EMBL/GenBank/DDBJ whole genome shotgun (WGS) entry which is preliminary data.</text>
</comment>
<dbReference type="InterPro" id="IPR014757">
    <property type="entry name" value="Tscrpt_reg_IclR_C"/>
</dbReference>
<accession>C5T970</accession>
<dbReference type="Proteomes" id="UP000003856">
    <property type="component" value="Unassembled WGS sequence"/>
</dbReference>
<name>C5T970_ACIDE</name>
<dbReference type="InterPro" id="IPR003018">
    <property type="entry name" value="GAF"/>
</dbReference>
<proteinExistence type="predicted"/>
<dbReference type="PROSITE" id="PS51078">
    <property type="entry name" value="ICLR_ED"/>
    <property type="match status" value="1"/>
</dbReference>
<dbReference type="InterPro" id="IPR029016">
    <property type="entry name" value="GAF-like_dom_sf"/>
</dbReference>
<evidence type="ECO:0000313" key="3">
    <source>
        <dbReference type="Proteomes" id="UP000003856"/>
    </source>
</evidence>
<gene>
    <name evidence="2" type="ORF">AcdelDRAFT_3450</name>
</gene>
<dbReference type="OrthoDB" id="9807558at2"/>
<dbReference type="RefSeq" id="WP_005799026.1">
    <property type="nucleotide sequence ID" value="NZ_ACQT01000177.1"/>
</dbReference>
<keyword evidence="3" id="KW-1185">Reference proteome</keyword>
<dbReference type="GO" id="GO:0003677">
    <property type="term" value="F:DNA binding"/>
    <property type="evidence" value="ECO:0007669"/>
    <property type="project" value="UniProtKB-KW"/>
</dbReference>
<evidence type="ECO:0000259" key="1">
    <source>
        <dbReference type="PROSITE" id="PS51078"/>
    </source>
</evidence>
<organism evidence="2 3">
    <name type="scientific">Acidovorax delafieldii 2AN</name>
    <dbReference type="NCBI Taxonomy" id="573060"/>
    <lineage>
        <taxon>Bacteria</taxon>
        <taxon>Pseudomonadati</taxon>
        <taxon>Pseudomonadota</taxon>
        <taxon>Betaproteobacteria</taxon>
        <taxon>Burkholderiales</taxon>
        <taxon>Comamonadaceae</taxon>
        <taxon>Acidovorax</taxon>
    </lineage>
</organism>
<sequence>VIEETRFRGYGFNDGEWHSQAHIGAVAVPILSRDNLLGVLNLIFPKSAMSPSDLTGRFVPLLEQLAQRIGKDARAWI</sequence>
<dbReference type="PATRIC" id="fig|573060.9.peg.1563"/>
<evidence type="ECO:0000313" key="2">
    <source>
        <dbReference type="EMBL" id="EER58984.1"/>
    </source>
</evidence>
<feature type="domain" description="IclR-ED" evidence="1">
    <location>
        <begin position="1"/>
        <end position="75"/>
    </location>
</feature>